<dbReference type="PANTHER" id="PTHR43048:SF5">
    <property type="entry name" value="BLR5325 PROTEIN"/>
    <property type="match status" value="1"/>
</dbReference>
<evidence type="ECO:0000313" key="5">
    <source>
        <dbReference type="Proteomes" id="UP000182589"/>
    </source>
</evidence>
<organism evidence="4 5">
    <name type="scientific">Alicyclobacillus hesperidum</name>
    <dbReference type="NCBI Taxonomy" id="89784"/>
    <lineage>
        <taxon>Bacteria</taxon>
        <taxon>Bacillati</taxon>
        <taxon>Bacillota</taxon>
        <taxon>Bacilli</taxon>
        <taxon>Bacillales</taxon>
        <taxon>Alicyclobacillaceae</taxon>
        <taxon>Alicyclobacillus</taxon>
    </lineage>
</organism>
<dbReference type="GO" id="GO:0046491">
    <property type="term" value="P:L-methylmalonyl-CoA metabolic process"/>
    <property type="evidence" value="ECO:0007669"/>
    <property type="project" value="TreeGrafter"/>
</dbReference>
<dbReference type="CDD" id="cd08353">
    <property type="entry name" value="VOC_like"/>
    <property type="match status" value="1"/>
</dbReference>
<dbReference type="GO" id="GO:0004493">
    <property type="term" value="F:methylmalonyl-CoA epimerase activity"/>
    <property type="evidence" value="ECO:0007669"/>
    <property type="project" value="TreeGrafter"/>
</dbReference>
<sequence length="145" mass="16297">MKVHRIDHVSLNVQDLQAATSFFVDLGLVVQAEWEMEGEWLDHVLGLTGVKTACVALGTADGQTWIELVKYKAPSEEPEISKPKINTLGIRHLAFVVEDIDTIVNNLKKKGIELFSEVQQYQESYKLCFVRGPEGVILELAQRMT</sequence>
<dbReference type="STRING" id="89784.SAMN04489725_104146"/>
<evidence type="ECO:0000313" key="3">
    <source>
        <dbReference type="EMBL" id="GLV12452.1"/>
    </source>
</evidence>
<accession>A0A1H2SP43</accession>
<gene>
    <name evidence="3" type="ORF">Heshes_01360</name>
    <name evidence="4" type="ORF">SAMN04489725_104146</name>
</gene>
<dbReference type="InterPro" id="IPR051785">
    <property type="entry name" value="MMCE/EMCE_epimerase"/>
</dbReference>
<dbReference type="RefSeq" id="WP_006447679.1">
    <property type="nucleotide sequence ID" value="NZ_BSRA01000001.1"/>
</dbReference>
<keyword evidence="5" id="KW-1185">Reference proteome</keyword>
<evidence type="ECO:0000313" key="4">
    <source>
        <dbReference type="EMBL" id="SDW32854.1"/>
    </source>
</evidence>
<proteinExistence type="predicted"/>
<keyword evidence="1" id="KW-0479">Metal-binding</keyword>
<evidence type="ECO:0000256" key="1">
    <source>
        <dbReference type="ARBA" id="ARBA00022723"/>
    </source>
</evidence>
<dbReference type="Proteomes" id="UP000182589">
    <property type="component" value="Unassembled WGS sequence"/>
</dbReference>
<dbReference type="PANTHER" id="PTHR43048">
    <property type="entry name" value="METHYLMALONYL-COA EPIMERASE"/>
    <property type="match status" value="1"/>
</dbReference>
<keyword evidence="4" id="KW-0223">Dioxygenase</keyword>
<feature type="domain" description="VOC" evidence="2">
    <location>
        <begin position="5"/>
        <end position="143"/>
    </location>
</feature>
<dbReference type="Pfam" id="PF00903">
    <property type="entry name" value="Glyoxalase"/>
    <property type="match status" value="1"/>
</dbReference>
<keyword evidence="4" id="KW-0560">Oxidoreductase</keyword>
<dbReference type="InterPro" id="IPR004360">
    <property type="entry name" value="Glyas_Fos-R_dOase_dom"/>
</dbReference>
<dbReference type="PROSITE" id="PS51819">
    <property type="entry name" value="VOC"/>
    <property type="match status" value="1"/>
</dbReference>
<dbReference type="AlphaFoldDB" id="A0A1H2SP43"/>
<dbReference type="InterPro" id="IPR037523">
    <property type="entry name" value="VOC_core"/>
</dbReference>
<dbReference type="EMBL" id="BSRA01000001">
    <property type="protein sequence ID" value="GLV12452.1"/>
    <property type="molecule type" value="Genomic_DNA"/>
</dbReference>
<reference evidence="5" key="1">
    <citation type="submission" date="2016-10" db="EMBL/GenBank/DDBJ databases">
        <authorList>
            <person name="Varghese N."/>
        </authorList>
    </citation>
    <scope>NUCLEOTIDE SEQUENCE [LARGE SCALE GENOMIC DNA]</scope>
    <source>
        <strain evidence="5">DSM 12489</strain>
    </source>
</reference>
<reference evidence="3" key="3">
    <citation type="submission" date="2023-02" db="EMBL/GenBank/DDBJ databases">
        <title>Proposal of a novel subspecies: Alicyclobacillus hesperidum subspecies aegle.</title>
        <authorList>
            <person name="Goto K."/>
            <person name="Fujii T."/>
            <person name="Yasui K."/>
            <person name="Mochida K."/>
            <person name="Kato-Tanaka Y."/>
            <person name="Morohoshi S."/>
            <person name="An S.Y."/>
            <person name="Kasai H."/>
            <person name="Yokota A."/>
        </authorList>
    </citation>
    <scope>NUCLEOTIDE SEQUENCE</scope>
    <source>
        <strain evidence="3">DSM 12766</strain>
    </source>
</reference>
<name>A0A1H2SP43_9BACL</name>
<dbReference type="Gene3D" id="3.10.180.10">
    <property type="entry name" value="2,3-Dihydroxybiphenyl 1,2-Dioxygenase, domain 1"/>
    <property type="match status" value="1"/>
</dbReference>
<dbReference type="SUPFAM" id="SSF54593">
    <property type="entry name" value="Glyoxalase/Bleomycin resistance protein/Dihydroxybiphenyl dioxygenase"/>
    <property type="match status" value="1"/>
</dbReference>
<reference evidence="4" key="2">
    <citation type="submission" date="2016-10" db="EMBL/GenBank/DDBJ databases">
        <authorList>
            <person name="de Groot N.N."/>
        </authorList>
    </citation>
    <scope>NUCLEOTIDE SEQUENCE [LARGE SCALE GENOMIC DNA]</scope>
    <source>
        <strain evidence="4">DSM 12489</strain>
    </source>
</reference>
<dbReference type="Proteomes" id="UP001157137">
    <property type="component" value="Unassembled WGS sequence"/>
</dbReference>
<protein>
    <submittedName>
        <fullName evidence="4">Catechol 2,3-dioxygenase</fullName>
    </submittedName>
    <submittedName>
        <fullName evidence="3">Glyoxalase</fullName>
    </submittedName>
</protein>
<dbReference type="GO" id="GO:0046872">
    <property type="term" value="F:metal ion binding"/>
    <property type="evidence" value="ECO:0007669"/>
    <property type="project" value="UniProtKB-KW"/>
</dbReference>
<evidence type="ECO:0000259" key="2">
    <source>
        <dbReference type="PROSITE" id="PS51819"/>
    </source>
</evidence>
<dbReference type="GO" id="GO:0051213">
    <property type="term" value="F:dioxygenase activity"/>
    <property type="evidence" value="ECO:0007669"/>
    <property type="project" value="UniProtKB-KW"/>
</dbReference>
<dbReference type="EMBL" id="FNOJ01000004">
    <property type="protein sequence ID" value="SDW32854.1"/>
    <property type="molecule type" value="Genomic_DNA"/>
</dbReference>
<dbReference type="InterPro" id="IPR029068">
    <property type="entry name" value="Glyas_Bleomycin-R_OHBP_Dase"/>
</dbReference>